<dbReference type="InterPro" id="IPR036388">
    <property type="entry name" value="WH-like_DNA-bd_sf"/>
</dbReference>
<dbReference type="Proteomes" id="UP000317715">
    <property type="component" value="Unassembled WGS sequence"/>
</dbReference>
<dbReference type="InterPro" id="IPR007627">
    <property type="entry name" value="RNA_pol_sigma70_r2"/>
</dbReference>
<feature type="transmembrane region" description="Helical" evidence="7">
    <location>
        <begin position="169"/>
        <end position="186"/>
    </location>
</feature>
<comment type="similarity">
    <text evidence="1">Belongs to the sigma-70 factor family. ECF subfamily.</text>
</comment>
<dbReference type="NCBIfam" id="TIGR02937">
    <property type="entry name" value="sigma70-ECF"/>
    <property type="match status" value="1"/>
</dbReference>
<evidence type="ECO:0000313" key="11">
    <source>
        <dbReference type="Proteomes" id="UP000317715"/>
    </source>
</evidence>
<dbReference type="InterPro" id="IPR027383">
    <property type="entry name" value="Znf_put"/>
</dbReference>
<dbReference type="GO" id="GO:0006352">
    <property type="term" value="P:DNA-templated transcription initiation"/>
    <property type="evidence" value="ECO:0007669"/>
    <property type="project" value="InterPro"/>
</dbReference>
<feature type="compositionally biased region" description="Pro residues" evidence="6">
    <location>
        <begin position="348"/>
        <end position="360"/>
    </location>
</feature>
<gene>
    <name evidence="10" type="ORF">AAU01_16680</name>
</gene>
<dbReference type="InterPro" id="IPR039425">
    <property type="entry name" value="RNA_pol_sigma-70-like"/>
</dbReference>
<evidence type="ECO:0000256" key="3">
    <source>
        <dbReference type="ARBA" id="ARBA00023082"/>
    </source>
</evidence>
<dbReference type="SUPFAM" id="SSF88946">
    <property type="entry name" value="Sigma2 domain of RNA polymerase sigma factors"/>
    <property type="match status" value="1"/>
</dbReference>
<keyword evidence="7" id="KW-1133">Transmembrane helix</keyword>
<keyword evidence="3" id="KW-0731">Sigma factor</keyword>
<feature type="region of interest" description="Disordered" evidence="6">
    <location>
        <begin position="332"/>
        <end position="365"/>
    </location>
</feature>
<dbReference type="Gene3D" id="1.10.1740.10">
    <property type="match status" value="1"/>
</dbReference>
<dbReference type="Gene3D" id="1.10.10.1320">
    <property type="entry name" value="Anti-sigma factor, zinc-finger domain"/>
    <property type="match status" value="1"/>
</dbReference>
<dbReference type="InterPro" id="IPR013324">
    <property type="entry name" value="RNA_pol_sigma_r3/r4-like"/>
</dbReference>
<feature type="transmembrane region" description="Helical" evidence="7">
    <location>
        <begin position="301"/>
        <end position="321"/>
    </location>
</feature>
<dbReference type="Pfam" id="PF13490">
    <property type="entry name" value="zf-HC2"/>
    <property type="match status" value="1"/>
</dbReference>
<dbReference type="Pfam" id="PF04542">
    <property type="entry name" value="Sigma70_r2"/>
    <property type="match status" value="1"/>
</dbReference>
<proteinExistence type="inferred from homology"/>
<dbReference type="EMBL" id="BJMD01000009">
    <property type="protein sequence ID" value="GEB18913.1"/>
    <property type="molecule type" value="Genomic_DNA"/>
</dbReference>
<keyword evidence="4" id="KW-0238">DNA-binding</keyword>
<name>A0A4Y3NCG1_PAEAU</name>
<dbReference type="PANTHER" id="PTHR43133">
    <property type="entry name" value="RNA POLYMERASE ECF-TYPE SIGMA FACTO"/>
    <property type="match status" value="1"/>
</dbReference>
<reference evidence="10 11" key="1">
    <citation type="submission" date="2019-06" db="EMBL/GenBank/DDBJ databases">
        <title>Whole genome shotgun sequence of Paenarthrobacter aurescens NBRC 12136.</title>
        <authorList>
            <person name="Hosoyama A."/>
            <person name="Uohara A."/>
            <person name="Ohji S."/>
            <person name="Ichikawa N."/>
        </authorList>
    </citation>
    <scope>NUCLEOTIDE SEQUENCE [LARGE SCALE GENOMIC DNA]</scope>
    <source>
        <strain evidence="10 11">NBRC 12136</strain>
    </source>
</reference>
<dbReference type="AlphaFoldDB" id="A0A4Y3NCG1"/>
<evidence type="ECO:0000256" key="1">
    <source>
        <dbReference type="ARBA" id="ARBA00010641"/>
    </source>
</evidence>
<feature type="domain" description="RNA polymerase sigma-70 region 2" evidence="8">
    <location>
        <begin position="45"/>
        <end position="113"/>
    </location>
</feature>
<evidence type="ECO:0000256" key="2">
    <source>
        <dbReference type="ARBA" id="ARBA00023015"/>
    </source>
</evidence>
<evidence type="ECO:0000259" key="8">
    <source>
        <dbReference type="Pfam" id="PF04542"/>
    </source>
</evidence>
<evidence type="ECO:0000259" key="9">
    <source>
        <dbReference type="Pfam" id="PF13490"/>
    </source>
</evidence>
<feature type="region of interest" description="Disordered" evidence="6">
    <location>
        <begin position="379"/>
        <end position="414"/>
    </location>
</feature>
<keyword evidence="7" id="KW-0812">Transmembrane</keyword>
<dbReference type="InterPro" id="IPR041916">
    <property type="entry name" value="Anti_sigma_zinc_sf"/>
</dbReference>
<evidence type="ECO:0000256" key="6">
    <source>
        <dbReference type="SAM" id="MobiDB-lite"/>
    </source>
</evidence>
<dbReference type="InterPro" id="IPR013325">
    <property type="entry name" value="RNA_pol_sigma_r2"/>
</dbReference>
<comment type="caution">
    <text evidence="10">The sequence shown here is derived from an EMBL/GenBank/DDBJ whole genome shotgun (WGS) entry which is preliminary data.</text>
</comment>
<keyword evidence="7" id="KW-0472">Membrane</keyword>
<dbReference type="InterPro" id="IPR014284">
    <property type="entry name" value="RNA_pol_sigma-70_dom"/>
</dbReference>
<accession>A0A4Y3NCG1</accession>
<evidence type="ECO:0000256" key="4">
    <source>
        <dbReference type="ARBA" id="ARBA00023125"/>
    </source>
</evidence>
<dbReference type="GO" id="GO:0003677">
    <property type="term" value="F:DNA binding"/>
    <property type="evidence" value="ECO:0007669"/>
    <property type="project" value="UniProtKB-KW"/>
</dbReference>
<keyword evidence="11" id="KW-1185">Reference proteome</keyword>
<dbReference type="Gene3D" id="1.10.10.10">
    <property type="entry name" value="Winged helix-like DNA-binding domain superfamily/Winged helix DNA-binding domain"/>
    <property type="match status" value="1"/>
</dbReference>
<evidence type="ECO:0000313" key="10">
    <source>
        <dbReference type="EMBL" id="GEB18913.1"/>
    </source>
</evidence>
<protein>
    <submittedName>
        <fullName evidence="10">Uncharacterized protein</fullName>
    </submittedName>
</protein>
<keyword evidence="5" id="KW-0804">Transcription</keyword>
<dbReference type="GO" id="GO:0016987">
    <property type="term" value="F:sigma factor activity"/>
    <property type="evidence" value="ECO:0007669"/>
    <property type="project" value="UniProtKB-KW"/>
</dbReference>
<evidence type="ECO:0000256" key="5">
    <source>
        <dbReference type="ARBA" id="ARBA00023163"/>
    </source>
</evidence>
<evidence type="ECO:0000256" key="7">
    <source>
        <dbReference type="SAM" id="Phobius"/>
    </source>
</evidence>
<feature type="transmembrane region" description="Helical" evidence="7">
    <location>
        <begin position="259"/>
        <end position="281"/>
    </location>
</feature>
<dbReference type="SUPFAM" id="SSF88659">
    <property type="entry name" value="Sigma3 and sigma4 domains of RNA polymerase sigma factors"/>
    <property type="match status" value="1"/>
</dbReference>
<feature type="domain" description="Putative zinc-finger" evidence="9">
    <location>
        <begin position="209"/>
        <end position="242"/>
    </location>
</feature>
<keyword evidence="2" id="KW-0805">Transcription regulation</keyword>
<organism evidence="10 11">
    <name type="scientific">Paenarthrobacter aurescens</name>
    <name type="common">Arthrobacter aurescens</name>
    <dbReference type="NCBI Taxonomy" id="43663"/>
    <lineage>
        <taxon>Bacteria</taxon>
        <taxon>Bacillati</taxon>
        <taxon>Actinomycetota</taxon>
        <taxon>Actinomycetes</taxon>
        <taxon>Micrococcales</taxon>
        <taxon>Micrococcaceae</taxon>
        <taxon>Paenarthrobacter</taxon>
    </lineage>
</organism>
<dbReference type="PANTHER" id="PTHR43133:SF8">
    <property type="entry name" value="RNA POLYMERASE SIGMA FACTOR HI_1459-RELATED"/>
    <property type="match status" value="1"/>
</dbReference>
<sequence>MGRVFYGLGVPSMARVSHASNKISFDDGQLIELVRSGDMSAFDGLYERHVQVASKVARRNVDNQSDAEDVVAEAFQSVLQSLVSGKGPDTFFRAYLLSTVSRLSHQRNRKAGRVLPSGDDSVLDQTLADVDPAIGAFESHTVAKAFRALPERWQAVLWYLDVERMKPAAVAPILGLSANAVSALALRAREGLRRQYLQFHVADQADSKCSEYSSKLGNYIRGGVSSATERRIREHLDGCAACTAALAELRDVQGTMRAVLLPLVTGIPAALWAGKGAGLGMMGSMVPAKMAGAVPALAQPALMALVATTALGLVLGALGVVDHLTPDSYTQQRAVESAVSPRDTTPVTPVPSPTSTPAPAAPQTVVSPVVPQPVDVQLVDVPPEPQEPAGANPVPTTPAEPPAAASPAPPTVATPSAVPVVVPSTVPPVVVDASVRRAGDRERHFTVMEIDFKVSGSRTLRTVKAVFSVEKSSWIVEDSVKAPEGWNCSFEGRSVVSCSSDSVQPADLHFQIGTVSKRNHGHGDKDEGVLTYSLSGQGVASKRFSAVY</sequence>